<dbReference type="GO" id="GO:0005737">
    <property type="term" value="C:cytoplasm"/>
    <property type="evidence" value="ECO:0007669"/>
    <property type="project" value="UniProtKB-SubCell"/>
</dbReference>
<evidence type="ECO:0000313" key="8">
    <source>
        <dbReference type="EMBL" id="SVC01562.1"/>
    </source>
</evidence>
<dbReference type="HAMAP" id="MF_00900">
    <property type="entry name" value="GTPase_HflX"/>
    <property type="match status" value="1"/>
</dbReference>
<dbReference type="PIRSF" id="PIRSF006809">
    <property type="entry name" value="GTP-binding_hflX_prd"/>
    <property type="match status" value="1"/>
</dbReference>
<keyword evidence="2" id="KW-0963">Cytoplasm</keyword>
<dbReference type="PROSITE" id="PS51705">
    <property type="entry name" value="G_HFLX"/>
    <property type="match status" value="1"/>
</dbReference>
<dbReference type="InterPro" id="IPR025121">
    <property type="entry name" value="GTPase_HflX_N"/>
</dbReference>
<evidence type="ECO:0000256" key="4">
    <source>
        <dbReference type="ARBA" id="ARBA00022741"/>
    </source>
</evidence>
<evidence type="ECO:0000256" key="5">
    <source>
        <dbReference type="ARBA" id="ARBA00022842"/>
    </source>
</evidence>
<dbReference type="PANTHER" id="PTHR10229">
    <property type="entry name" value="GTP-BINDING PROTEIN HFLX"/>
    <property type="match status" value="1"/>
</dbReference>
<name>A0A382IQP9_9ZZZZ</name>
<feature type="non-terminal residue" evidence="8">
    <location>
        <position position="332"/>
    </location>
</feature>
<dbReference type="InterPro" id="IPR032305">
    <property type="entry name" value="GTP-bd_M"/>
</dbReference>
<keyword evidence="5" id="KW-0460">Magnesium</keyword>
<dbReference type="InterPro" id="IPR006073">
    <property type="entry name" value="GTP-bd"/>
</dbReference>
<dbReference type="Pfam" id="PF13167">
    <property type="entry name" value="GTP-bdg_N"/>
    <property type="match status" value="1"/>
</dbReference>
<keyword evidence="3" id="KW-0479">Metal-binding</keyword>
<dbReference type="SUPFAM" id="SSF52540">
    <property type="entry name" value="P-loop containing nucleoside triphosphate hydrolases"/>
    <property type="match status" value="1"/>
</dbReference>
<comment type="subcellular location">
    <subcellularLocation>
        <location evidence="1">Cytoplasm</location>
    </subcellularLocation>
</comment>
<gene>
    <name evidence="8" type="ORF">METZ01_LOCUS254416</name>
</gene>
<dbReference type="Pfam" id="PF16360">
    <property type="entry name" value="GTP-bdg_M"/>
    <property type="match status" value="1"/>
</dbReference>
<keyword evidence="6" id="KW-0342">GTP-binding</keyword>
<dbReference type="InterPro" id="IPR030394">
    <property type="entry name" value="G_HFLX_dom"/>
</dbReference>
<evidence type="ECO:0000256" key="3">
    <source>
        <dbReference type="ARBA" id="ARBA00022723"/>
    </source>
</evidence>
<dbReference type="AlphaFoldDB" id="A0A382IQP9"/>
<dbReference type="GO" id="GO:0046872">
    <property type="term" value="F:metal ion binding"/>
    <property type="evidence" value="ECO:0007669"/>
    <property type="project" value="UniProtKB-KW"/>
</dbReference>
<reference evidence="8" key="1">
    <citation type="submission" date="2018-05" db="EMBL/GenBank/DDBJ databases">
        <authorList>
            <person name="Lanie J.A."/>
            <person name="Ng W.-L."/>
            <person name="Kazmierczak K.M."/>
            <person name="Andrzejewski T.M."/>
            <person name="Davidsen T.M."/>
            <person name="Wayne K.J."/>
            <person name="Tettelin H."/>
            <person name="Glass J.I."/>
            <person name="Rusch D."/>
            <person name="Podicherti R."/>
            <person name="Tsui H.-C.T."/>
            <person name="Winkler M.E."/>
        </authorList>
    </citation>
    <scope>NUCLEOTIDE SEQUENCE</scope>
</reference>
<evidence type="ECO:0000256" key="2">
    <source>
        <dbReference type="ARBA" id="ARBA00022490"/>
    </source>
</evidence>
<feature type="domain" description="Hflx-type G" evidence="7">
    <location>
        <begin position="205"/>
        <end position="332"/>
    </location>
</feature>
<dbReference type="Gene3D" id="3.40.50.300">
    <property type="entry name" value="P-loop containing nucleotide triphosphate hydrolases"/>
    <property type="match status" value="1"/>
</dbReference>
<evidence type="ECO:0000256" key="6">
    <source>
        <dbReference type="ARBA" id="ARBA00023134"/>
    </source>
</evidence>
<dbReference type="InterPro" id="IPR016496">
    <property type="entry name" value="GTPase_HflX"/>
</dbReference>
<keyword evidence="4" id="KW-0547">Nucleotide-binding</keyword>
<dbReference type="Gene3D" id="3.40.50.11060">
    <property type="entry name" value="GTPase HflX, N-terminal domain"/>
    <property type="match status" value="1"/>
</dbReference>
<dbReference type="Pfam" id="PF01926">
    <property type="entry name" value="MMR_HSR1"/>
    <property type="match status" value="1"/>
</dbReference>
<dbReference type="InterPro" id="IPR027417">
    <property type="entry name" value="P-loop_NTPase"/>
</dbReference>
<dbReference type="EMBL" id="UINC01068726">
    <property type="protein sequence ID" value="SVC01562.1"/>
    <property type="molecule type" value="Genomic_DNA"/>
</dbReference>
<organism evidence="8">
    <name type="scientific">marine metagenome</name>
    <dbReference type="NCBI Taxonomy" id="408172"/>
    <lineage>
        <taxon>unclassified sequences</taxon>
        <taxon>metagenomes</taxon>
        <taxon>ecological metagenomes</taxon>
    </lineage>
</organism>
<dbReference type="FunFam" id="3.40.50.11060:FF:000001">
    <property type="entry name" value="GTPase HflX"/>
    <property type="match status" value="1"/>
</dbReference>
<evidence type="ECO:0000256" key="1">
    <source>
        <dbReference type="ARBA" id="ARBA00004496"/>
    </source>
</evidence>
<dbReference type="GO" id="GO:0043022">
    <property type="term" value="F:ribosome binding"/>
    <property type="evidence" value="ECO:0007669"/>
    <property type="project" value="TreeGrafter"/>
</dbReference>
<dbReference type="PANTHER" id="PTHR10229:SF0">
    <property type="entry name" value="GTP-BINDING PROTEIN 6-RELATED"/>
    <property type="match status" value="1"/>
</dbReference>
<dbReference type="InterPro" id="IPR042108">
    <property type="entry name" value="GTPase_HflX_N_sf"/>
</dbReference>
<protein>
    <recommendedName>
        <fullName evidence="7">Hflx-type G domain-containing protein</fullName>
    </recommendedName>
</protein>
<dbReference type="PRINTS" id="PR00326">
    <property type="entry name" value="GTP1OBG"/>
</dbReference>
<evidence type="ECO:0000259" key="7">
    <source>
        <dbReference type="PROSITE" id="PS51705"/>
    </source>
</evidence>
<dbReference type="CDD" id="cd01878">
    <property type="entry name" value="HflX"/>
    <property type="match status" value="1"/>
</dbReference>
<dbReference type="NCBIfam" id="TIGR03156">
    <property type="entry name" value="GTP_HflX"/>
    <property type="match status" value="1"/>
</dbReference>
<accession>A0A382IQP9</accession>
<dbReference type="Gene3D" id="6.10.250.2860">
    <property type="match status" value="1"/>
</dbReference>
<sequence length="332" mass="37191">MAKHSKFFHTKPKKERVILASVKINGHRPLWSHKESLLELANLTSTVGGEVVSKISQNLKKPNHTYLGSGKLEELCTIKNFDTLICDDELTPTQQRNLESALNGKKVLDRTALILDVFANRAQTSEGRLQVELAQNEYLLPRLQGQWTHLERLGGGIGTRGPGETQIETDRRLLRNRISKIKSKIEDVKRHRNIYQNKRKLEGIPVATLVGYTNAGKSTFMNGLTNANVIAENKPFSTLDTVTRKITLKSGSNILISDTVGLIQKLPSSLVAAFRATLEEINFSKILIHVIDISDPKAHAQWQIAHKTFEELGISEKLTIVALNKIDRLQQN</sequence>
<dbReference type="GO" id="GO:0005525">
    <property type="term" value="F:GTP binding"/>
    <property type="evidence" value="ECO:0007669"/>
    <property type="project" value="UniProtKB-KW"/>
</dbReference>
<proteinExistence type="inferred from homology"/>